<dbReference type="Gene3D" id="3.40.50.300">
    <property type="entry name" value="P-loop containing nucleotide triphosphate hydrolases"/>
    <property type="match status" value="2"/>
</dbReference>
<dbReference type="Pfam" id="PF13086">
    <property type="entry name" value="AAA_11"/>
    <property type="match status" value="1"/>
</dbReference>
<keyword evidence="1" id="KW-0547">Nucleotide-binding</keyword>
<dbReference type="InterPro" id="IPR000571">
    <property type="entry name" value="Znf_CCCH"/>
</dbReference>
<dbReference type="Proteomes" id="UP001583186">
    <property type="component" value="Unassembled WGS sequence"/>
</dbReference>
<dbReference type="InterPro" id="IPR045055">
    <property type="entry name" value="DNA2/NAM7-like"/>
</dbReference>
<keyword evidence="2" id="KW-0863">Zinc-finger</keyword>
<dbReference type="InterPro" id="IPR041677">
    <property type="entry name" value="DNA2/NAM7_AAA_11"/>
</dbReference>
<dbReference type="PROSITE" id="PS50103">
    <property type="entry name" value="ZF_C3H1"/>
    <property type="match status" value="1"/>
</dbReference>
<name>A0ABR3YS70_9PEZI</name>
<keyword evidence="1" id="KW-0378">Hydrolase</keyword>
<keyword evidence="1" id="KW-0067">ATP-binding</keyword>
<keyword evidence="1" id="KW-0347">Helicase</keyword>
<evidence type="ECO:0000256" key="2">
    <source>
        <dbReference type="PROSITE-ProRule" id="PRU00723"/>
    </source>
</evidence>
<reference evidence="5 6" key="1">
    <citation type="journal article" date="2024" name="IMA Fungus">
        <title>IMA Genome - F19 : A genome assembly and annotation guide to empower mycologists, including annotated draft genome sequences of Ceratocystis pirilliformis, Diaporthe australafricana, Fusarium ophioides, Paecilomyces lecythidis, and Sporothrix stenoceras.</title>
        <authorList>
            <person name="Aylward J."/>
            <person name="Wilson A.M."/>
            <person name="Visagie C.M."/>
            <person name="Spraker J."/>
            <person name="Barnes I."/>
            <person name="Buitendag C."/>
            <person name="Ceriani C."/>
            <person name="Del Mar Angel L."/>
            <person name="du Plessis D."/>
            <person name="Fuchs T."/>
            <person name="Gasser K."/>
            <person name="Kramer D."/>
            <person name="Li W."/>
            <person name="Munsamy K."/>
            <person name="Piso A."/>
            <person name="Price J.L."/>
            <person name="Sonnekus B."/>
            <person name="Thomas C."/>
            <person name="van der Nest A."/>
            <person name="van Dijk A."/>
            <person name="van Heerden A."/>
            <person name="van Vuuren N."/>
            <person name="Yilmaz N."/>
            <person name="Duong T.A."/>
            <person name="van der Merwe N.A."/>
            <person name="Wingfield M.J."/>
            <person name="Wingfield B.D."/>
        </authorList>
    </citation>
    <scope>NUCLEOTIDE SEQUENCE [LARGE SCALE GENOMIC DNA]</scope>
    <source>
        <strain evidence="5 6">CMW 5346</strain>
    </source>
</reference>
<dbReference type="InterPro" id="IPR027417">
    <property type="entry name" value="P-loop_NTPase"/>
</dbReference>
<keyword evidence="6" id="KW-1185">Reference proteome</keyword>
<organism evidence="5 6">
    <name type="scientific">Sporothrix stenoceras</name>
    <dbReference type="NCBI Taxonomy" id="5173"/>
    <lineage>
        <taxon>Eukaryota</taxon>
        <taxon>Fungi</taxon>
        <taxon>Dikarya</taxon>
        <taxon>Ascomycota</taxon>
        <taxon>Pezizomycotina</taxon>
        <taxon>Sordariomycetes</taxon>
        <taxon>Sordariomycetidae</taxon>
        <taxon>Ophiostomatales</taxon>
        <taxon>Ophiostomataceae</taxon>
        <taxon>Sporothrix</taxon>
    </lineage>
</organism>
<evidence type="ECO:0000313" key="5">
    <source>
        <dbReference type="EMBL" id="KAL1891203.1"/>
    </source>
</evidence>
<proteinExistence type="predicted"/>
<dbReference type="SUPFAM" id="SSF52540">
    <property type="entry name" value="P-loop containing nucleoside triphosphate hydrolases"/>
    <property type="match status" value="1"/>
</dbReference>
<dbReference type="Pfam" id="PF13087">
    <property type="entry name" value="AAA_12"/>
    <property type="match status" value="1"/>
</dbReference>
<evidence type="ECO:0000256" key="3">
    <source>
        <dbReference type="SAM" id="MobiDB-lite"/>
    </source>
</evidence>
<dbReference type="PANTHER" id="PTHR10887:SF445">
    <property type="entry name" value="NFX1-TYPE ZINC FINGER-CONTAINING PROTEIN 1"/>
    <property type="match status" value="1"/>
</dbReference>
<protein>
    <recommendedName>
        <fullName evidence="4">C3H1-type domain-containing protein</fullName>
    </recommendedName>
</protein>
<dbReference type="InterPro" id="IPR041679">
    <property type="entry name" value="DNA2/NAM7-like_C"/>
</dbReference>
<dbReference type="InterPro" id="IPR047187">
    <property type="entry name" value="SF1_C_Upf1"/>
</dbReference>
<dbReference type="CDD" id="cd17936">
    <property type="entry name" value="EEXXEc_NFX1"/>
    <property type="match status" value="1"/>
</dbReference>
<keyword evidence="2" id="KW-0862">Zinc</keyword>
<comment type="caution">
    <text evidence="5">The sequence shown here is derived from an EMBL/GenBank/DDBJ whole genome shotgun (WGS) entry which is preliminary data.</text>
</comment>
<feature type="region of interest" description="Disordered" evidence="3">
    <location>
        <begin position="18"/>
        <end position="41"/>
    </location>
</feature>
<gene>
    <name evidence="5" type="ORF">Sste5346_007837</name>
</gene>
<evidence type="ECO:0000313" key="6">
    <source>
        <dbReference type="Proteomes" id="UP001583186"/>
    </source>
</evidence>
<sequence length="1330" mass="147189">MSSSRTCKYGQRCKFSHDSNGSSTNTKNTKDNIPKRSEHDGKVAQFKRRVNQGGRADRFSTGNSAEGIFKLGLEILDNAQDAGLKQEVISALASEEGLACIRHIAASRIPLAMVGSIAAKFELWETEVCPLLRLVVHNTVVNSTLLEEKVATIHSFLIGVGASRLAAWFDLAVELAESTQESSTVSRIGLAELSLQVLSILLDCGTSHIVNDSFGRYAETLSAAIADIESSRPEDDFCKLQAAQYANFIGRRLKIGQNIPGIASTSAAAPVQLSIFQLQRDLPGHLSAEGPRHDNDHADIGKISILPTPSEIHSTRSEYLPTADPSTWHHPGIRGRLDREFRLLREDTVGQLRDVVRTELEYLQQSADHGSAQARPSRVTKDSIQYCIYDNAIIMDVGFDRHIGVEFLVRFRQPAAGQVLGKTKKDIAKSKNQRRDWWTIQAKKRLQPGSLVCTIDALGCVNFFTVADSTMRTGKDEDIKQSRKYKKDATQNNANEAEAEVKYTLADDPKHAYVRLGFSGIESKTQLEQALSWYFRCRINFKADADARDGSQLRTIVEFPGVLLASFLYTLQALQASTKKLNIPFSAILAPEDSEDGGGHGQYMAIPPPQYAQKPGFVFNMSCLTTDQDRLDHSVDRPVTFQEVCDRTKFDTTQSVAILEALSRSMALVQGPPGTGKTFAGVGILEVLLDNQKTADLGPIVIVCYTNHALDQLLEHIIDAVKDVNILRMGGQSKSEKLKNLNLRDAAVDMDRTRAEKRMLWEAGERLTEATQQLERLFEKLARSTNVSAVVNQLLIFHRKAYKELFKINGPQYDDNNDYGYSDDDDNKYDEDGFTTVIHGKPQDIIRQWLRSGEVGSGSPTAGNALGGKLFALTRDERNAAYRQWQTESFTYVQDDVEIRYDEYVAAKKTFDKARKEVDLRCLKMANIVGMTTTGLAKNHDLLRHLNSKVLLCEEAGEVLEAHMLTSLLPSMQHAILIGDHLQLRPQVQNYDFSVESRRGAQFAFDTSLFERLVSPQTGEAKIPFSKLSTQRRMHPSISALIRAPLYPSLEDGPNVHLYPEVTGMARRLFWLDHQHLEDGAISGKNGADLSGTSKTNTFEVEMTAALVSHLFKQGSYSGGDIAVLTPYLGQMMLLRQRLSGMFELSFNDRDAVDLEIADAIGFGADPTTSNIATAPADKHTVPAKTTLLNSVRVATVDNFQGEEAKVIVISLVRSNSNRQCGFLRTSNRINVLLSRAKHGMYIIGNGDTCAGIPMWKDVMTTLQAGDNMGPELTLQCPRHPEREFLALHQMVAVCSRVTRDLLVATRAPADATPTLFTQPSSAFSGALVR</sequence>
<dbReference type="EMBL" id="JAWCUI010000055">
    <property type="protein sequence ID" value="KAL1891203.1"/>
    <property type="molecule type" value="Genomic_DNA"/>
</dbReference>
<evidence type="ECO:0000259" key="4">
    <source>
        <dbReference type="PROSITE" id="PS50103"/>
    </source>
</evidence>
<feature type="compositionally biased region" description="Polar residues" evidence="3">
    <location>
        <begin position="18"/>
        <end position="27"/>
    </location>
</feature>
<dbReference type="CDD" id="cd18808">
    <property type="entry name" value="SF1_C_Upf1"/>
    <property type="match status" value="1"/>
</dbReference>
<feature type="zinc finger region" description="C3H1-type" evidence="2">
    <location>
        <begin position="1"/>
        <end position="20"/>
    </location>
</feature>
<evidence type="ECO:0000256" key="1">
    <source>
        <dbReference type="ARBA" id="ARBA00022806"/>
    </source>
</evidence>
<dbReference type="PANTHER" id="PTHR10887">
    <property type="entry name" value="DNA2/NAM7 HELICASE FAMILY"/>
    <property type="match status" value="1"/>
</dbReference>
<accession>A0ABR3YS70</accession>
<feature type="compositionally biased region" description="Basic and acidic residues" evidence="3">
    <location>
        <begin position="28"/>
        <end position="41"/>
    </location>
</feature>
<feature type="domain" description="C3H1-type" evidence="4">
    <location>
        <begin position="1"/>
        <end position="20"/>
    </location>
</feature>
<keyword evidence="2" id="KW-0479">Metal-binding</keyword>